<sequence length="92" mass="10176">MNTLNSSVVISALPASWVEIRNIMKREWIDGEGDRMMDNKVGHPNSCSLDETQNRGSCGISESMWYLIDQANPFLCCSGGVHSTVLPLKKCT</sequence>
<gene>
    <name evidence="1" type="ORF">EVAR_72482_1</name>
</gene>
<organism evidence="1 2">
    <name type="scientific">Eumeta variegata</name>
    <name type="common">Bagworm moth</name>
    <name type="synonym">Eumeta japonica</name>
    <dbReference type="NCBI Taxonomy" id="151549"/>
    <lineage>
        <taxon>Eukaryota</taxon>
        <taxon>Metazoa</taxon>
        <taxon>Ecdysozoa</taxon>
        <taxon>Arthropoda</taxon>
        <taxon>Hexapoda</taxon>
        <taxon>Insecta</taxon>
        <taxon>Pterygota</taxon>
        <taxon>Neoptera</taxon>
        <taxon>Endopterygota</taxon>
        <taxon>Lepidoptera</taxon>
        <taxon>Glossata</taxon>
        <taxon>Ditrysia</taxon>
        <taxon>Tineoidea</taxon>
        <taxon>Psychidae</taxon>
        <taxon>Oiketicinae</taxon>
        <taxon>Eumeta</taxon>
    </lineage>
</organism>
<keyword evidence="2" id="KW-1185">Reference proteome</keyword>
<evidence type="ECO:0000313" key="1">
    <source>
        <dbReference type="EMBL" id="GBP00949.1"/>
    </source>
</evidence>
<proteinExistence type="predicted"/>
<protein>
    <submittedName>
        <fullName evidence="1">Uncharacterized protein</fullName>
    </submittedName>
</protein>
<comment type="caution">
    <text evidence="1">The sequence shown here is derived from an EMBL/GenBank/DDBJ whole genome shotgun (WGS) entry which is preliminary data.</text>
</comment>
<evidence type="ECO:0000313" key="2">
    <source>
        <dbReference type="Proteomes" id="UP000299102"/>
    </source>
</evidence>
<name>A0A4C1SFL8_EUMVA</name>
<accession>A0A4C1SFL8</accession>
<dbReference type="EMBL" id="BGZK01006838">
    <property type="protein sequence ID" value="GBP00949.1"/>
    <property type="molecule type" value="Genomic_DNA"/>
</dbReference>
<dbReference type="Proteomes" id="UP000299102">
    <property type="component" value="Unassembled WGS sequence"/>
</dbReference>
<reference evidence="1 2" key="1">
    <citation type="journal article" date="2019" name="Commun. Biol.">
        <title>The bagworm genome reveals a unique fibroin gene that provides high tensile strength.</title>
        <authorList>
            <person name="Kono N."/>
            <person name="Nakamura H."/>
            <person name="Ohtoshi R."/>
            <person name="Tomita M."/>
            <person name="Numata K."/>
            <person name="Arakawa K."/>
        </authorList>
    </citation>
    <scope>NUCLEOTIDE SEQUENCE [LARGE SCALE GENOMIC DNA]</scope>
</reference>
<dbReference type="AlphaFoldDB" id="A0A4C1SFL8"/>